<keyword evidence="4 5" id="KW-0472">Membrane</keyword>
<protein>
    <recommendedName>
        <fullName evidence="6">O-antigen ligase-related domain-containing protein</fullName>
    </recommendedName>
</protein>
<dbReference type="Proteomes" id="UP001257909">
    <property type="component" value="Unassembled WGS sequence"/>
</dbReference>
<dbReference type="RefSeq" id="WP_310273842.1">
    <property type="nucleotide sequence ID" value="NZ_JAVDWR010000001.1"/>
</dbReference>
<dbReference type="InterPro" id="IPR007016">
    <property type="entry name" value="O-antigen_ligase-rel_domated"/>
</dbReference>
<accession>A0ABU1VVC2</accession>
<feature type="transmembrane region" description="Helical" evidence="5">
    <location>
        <begin position="233"/>
        <end position="253"/>
    </location>
</feature>
<evidence type="ECO:0000256" key="2">
    <source>
        <dbReference type="ARBA" id="ARBA00022692"/>
    </source>
</evidence>
<dbReference type="PANTHER" id="PTHR37422:SF13">
    <property type="entry name" value="LIPOPOLYSACCHARIDE BIOSYNTHESIS PROTEIN PA4999-RELATED"/>
    <property type="match status" value="1"/>
</dbReference>
<feature type="transmembrane region" description="Helical" evidence="5">
    <location>
        <begin position="295"/>
        <end position="314"/>
    </location>
</feature>
<evidence type="ECO:0000313" key="8">
    <source>
        <dbReference type="Proteomes" id="UP001257909"/>
    </source>
</evidence>
<sequence>MSVFLERYSLLLILLFCMGLMEPQLAAKISLVDTDLDVQIADISSGSMLKQVLWGGLFLFFLAKHCLNTRLILQGPGFQLALLLLLLVCLVFFISALWSSYPALSIKRTIFQLIFVFTVMSATLYCYQHGLIGKNIKYAAYSAFFMLAVTVVLGTAFHPSGDMVGYAKGKNALGMNMLCLVLMLTLFYKSVNEKLRNTSYLIAIALVVLLLSQSKTSMFILLLFALLTLLPSFALRLVMASLFVSFVTLFIIFPSYMHYFGSMDTLLGIVDDETLTGRGFIWNTLYYDLHYFDKFGLGYGYGSYFGLPELPYFFDNRFSFLRFISSTHNGYLDMLLHVGTLLALCVMCVFFKLANYIKDKYFFAALILPVVHNFTESSVVKDDSMVWFFMIFIISYSCIKGDCNAKNRLAG</sequence>
<feature type="transmembrane region" description="Helical" evidence="5">
    <location>
        <begin position="361"/>
        <end position="379"/>
    </location>
</feature>
<dbReference type="InterPro" id="IPR051533">
    <property type="entry name" value="WaaL-like"/>
</dbReference>
<name>A0ABU1VVC2_9GAMM</name>
<reference evidence="7 8" key="1">
    <citation type="submission" date="2023-07" db="EMBL/GenBank/DDBJ databases">
        <title>Sorghum-associated microbial communities from plants grown in Nebraska, USA.</title>
        <authorList>
            <person name="Schachtman D."/>
        </authorList>
    </citation>
    <scope>NUCLEOTIDE SEQUENCE [LARGE SCALE GENOMIC DNA]</scope>
    <source>
        <strain evidence="7 8">4138</strain>
    </source>
</reference>
<dbReference type="Pfam" id="PF04932">
    <property type="entry name" value="Wzy_C"/>
    <property type="match status" value="1"/>
</dbReference>
<evidence type="ECO:0000256" key="3">
    <source>
        <dbReference type="ARBA" id="ARBA00022989"/>
    </source>
</evidence>
<feature type="transmembrane region" description="Helical" evidence="5">
    <location>
        <begin position="200"/>
        <end position="227"/>
    </location>
</feature>
<feature type="transmembrane region" description="Helical" evidence="5">
    <location>
        <begin position="139"/>
        <end position="159"/>
    </location>
</feature>
<feature type="domain" description="O-antigen ligase-related" evidence="6">
    <location>
        <begin position="202"/>
        <end position="346"/>
    </location>
</feature>
<evidence type="ECO:0000256" key="4">
    <source>
        <dbReference type="ARBA" id="ARBA00023136"/>
    </source>
</evidence>
<feature type="transmembrane region" description="Helical" evidence="5">
    <location>
        <begin position="334"/>
        <end position="354"/>
    </location>
</feature>
<keyword evidence="3 5" id="KW-1133">Transmembrane helix</keyword>
<keyword evidence="8" id="KW-1185">Reference proteome</keyword>
<evidence type="ECO:0000259" key="6">
    <source>
        <dbReference type="Pfam" id="PF04932"/>
    </source>
</evidence>
<feature type="transmembrane region" description="Helical" evidence="5">
    <location>
        <begin position="171"/>
        <end position="188"/>
    </location>
</feature>
<evidence type="ECO:0000256" key="1">
    <source>
        <dbReference type="ARBA" id="ARBA00004141"/>
    </source>
</evidence>
<feature type="transmembrane region" description="Helical" evidence="5">
    <location>
        <begin position="110"/>
        <end position="127"/>
    </location>
</feature>
<feature type="transmembrane region" description="Helical" evidence="5">
    <location>
        <begin position="385"/>
        <end position="403"/>
    </location>
</feature>
<dbReference type="PANTHER" id="PTHR37422">
    <property type="entry name" value="TEICHURONIC ACID BIOSYNTHESIS PROTEIN TUAE"/>
    <property type="match status" value="1"/>
</dbReference>
<keyword evidence="2 5" id="KW-0812">Transmembrane</keyword>
<dbReference type="EMBL" id="JAVDWR010000001">
    <property type="protein sequence ID" value="MDR7119373.1"/>
    <property type="molecule type" value="Genomic_DNA"/>
</dbReference>
<organism evidence="7 8">
    <name type="scientific">Rheinheimera soli</name>
    <dbReference type="NCBI Taxonomy" id="443616"/>
    <lineage>
        <taxon>Bacteria</taxon>
        <taxon>Pseudomonadati</taxon>
        <taxon>Pseudomonadota</taxon>
        <taxon>Gammaproteobacteria</taxon>
        <taxon>Chromatiales</taxon>
        <taxon>Chromatiaceae</taxon>
        <taxon>Rheinheimera</taxon>
    </lineage>
</organism>
<feature type="transmembrane region" description="Helical" evidence="5">
    <location>
        <begin position="52"/>
        <end position="73"/>
    </location>
</feature>
<proteinExistence type="predicted"/>
<comment type="subcellular location">
    <subcellularLocation>
        <location evidence="1">Membrane</location>
        <topology evidence="1">Multi-pass membrane protein</topology>
    </subcellularLocation>
</comment>
<comment type="caution">
    <text evidence="7">The sequence shown here is derived from an EMBL/GenBank/DDBJ whole genome shotgun (WGS) entry which is preliminary data.</text>
</comment>
<feature type="transmembrane region" description="Helical" evidence="5">
    <location>
        <begin position="80"/>
        <end position="98"/>
    </location>
</feature>
<gene>
    <name evidence="7" type="ORF">J2W69_000288</name>
</gene>
<evidence type="ECO:0000313" key="7">
    <source>
        <dbReference type="EMBL" id="MDR7119373.1"/>
    </source>
</evidence>
<evidence type="ECO:0000256" key="5">
    <source>
        <dbReference type="SAM" id="Phobius"/>
    </source>
</evidence>